<keyword evidence="5" id="KW-0805">Transcription regulation</keyword>
<dbReference type="SMART" id="SM00448">
    <property type="entry name" value="REC"/>
    <property type="match status" value="1"/>
</dbReference>
<dbReference type="InterPro" id="IPR001789">
    <property type="entry name" value="Sig_transdc_resp-reg_receiver"/>
</dbReference>
<dbReference type="PROSITE" id="PS00675">
    <property type="entry name" value="SIGMA54_INTERACT_1"/>
    <property type="match status" value="1"/>
</dbReference>
<evidence type="ECO:0000259" key="8">
    <source>
        <dbReference type="PROSITE" id="PS50045"/>
    </source>
</evidence>
<reference evidence="11" key="1">
    <citation type="submission" date="2015-06" db="EMBL/GenBank/DDBJ databases">
        <authorList>
            <person name="Lim Y.L."/>
            <person name="Ee R."/>
            <person name="Yong D."/>
            <person name="How K.Y."/>
            <person name="Yin W.F."/>
            <person name="Chan K.G."/>
        </authorList>
    </citation>
    <scope>NUCLEOTIDE SEQUENCE [LARGE SCALE GENOMIC DNA]</scope>
    <source>
        <strain evidence="11">DSM 25325</strain>
    </source>
</reference>
<protein>
    <submittedName>
        <fullName evidence="10">Fis family transcriptional regulator</fullName>
    </submittedName>
</protein>
<organism evidence="10 11">
    <name type="scientific">Pandoraea thiooxydans</name>
    <dbReference type="NCBI Taxonomy" id="445709"/>
    <lineage>
        <taxon>Bacteria</taxon>
        <taxon>Pseudomonadati</taxon>
        <taxon>Pseudomonadota</taxon>
        <taxon>Betaproteobacteria</taxon>
        <taxon>Burkholderiales</taxon>
        <taxon>Burkholderiaceae</taxon>
        <taxon>Pandoraea</taxon>
    </lineage>
</organism>
<dbReference type="FunFam" id="3.40.50.300:FF:000006">
    <property type="entry name" value="DNA-binding transcriptional regulator NtrC"/>
    <property type="match status" value="1"/>
</dbReference>
<gene>
    <name evidence="10" type="ORF">ABW99_02740</name>
</gene>
<evidence type="ECO:0000259" key="9">
    <source>
        <dbReference type="PROSITE" id="PS50110"/>
    </source>
</evidence>
<dbReference type="Proteomes" id="UP000036700">
    <property type="component" value="Chromosome"/>
</dbReference>
<feature type="modified residue" description="4-aspartylphosphate" evidence="7">
    <location>
        <position position="55"/>
    </location>
</feature>
<dbReference type="Gene3D" id="3.40.50.2300">
    <property type="match status" value="1"/>
</dbReference>
<dbReference type="GO" id="GO:0000160">
    <property type="term" value="P:phosphorelay signal transduction system"/>
    <property type="evidence" value="ECO:0007669"/>
    <property type="project" value="UniProtKB-KW"/>
</dbReference>
<dbReference type="InterPro" id="IPR002078">
    <property type="entry name" value="Sigma_54_int"/>
</dbReference>
<dbReference type="Pfam" id="PF02954">
    <property type="entry name" value="HTH_8"/>
    <property type="match status" value="1"/>
</dbReference>
<dbReference type="PROSITE" id="PS50045">
    <property type="entry name" value="SIGMA54_INTERACT_4"/>
    <property type="match status" value="1"/>
</dbReference>
<evidence type="ECO:0000256" key="7">
    <source>
        <dbReference type="PROSITE-ProRule" id="PRU00169"/>
    </source>
</evidence>
<dbReference type="CDD" id="cd00009">
    <property type="entry name" value="AAA"/>
    <property type="match status" value="1"/>
</dbReference>
<sequence>MHEPLKVLFVEDDPAVRLGSVQALQLHGIEVQAFERAEPVLRQVKMGFPGIVVSDVKLPGVDGLTLLQELAQVDPTLPVILVTGHGDISIAVEAMRRGAYDFIEKPFSSEQLVDVVQRALEKRHLTLELESLREKLDRRDSIESKILGRAPAIERLRRVILELADTDANVLVLGETGTGKELVARCLHEHGRRRGANFAAINCAGIPEPLFESEVFGHEAGSFTGALKRRIGKIEHTRGGTLFLDEIETMQMSLQVKFLRLLQERTFERVGSNELLPMECRIVAGTKADLLELARQQRFRDDLYYRLGVIVLEIPPLRERREDIPILFEHFVLQAAVAYGRPVPTLSPTLMHDLMSRPWPGNVRELRNAAERLTLGLQDAGGTADPAPPRSLEEQMNLFERHLIEDALRACGGRAALACEQLAVPKKTLYDKMRRLGIASDDFK</sequence>
<evidence type="ECO:0000256" key="6">
    <source>
        <dbReference type="ARBA" id="ARBA00023163"/>
    </source>
</evidence>
<dbReference type="STRING" id="445709.ABW99_02740"/>
<dbReference type="EMBL" id="CP011568">
    <property type="protein sequence ID" value="AKJ67305.1"/>
    <property type="molecule type" value="Genomic_DNA"/>
</dbReference>
<evidence type="ECO:0000256" key="1">
    <source>
        <dbReference type="ARBA" id="ARBA00022553"/>
    </source>
</evidence>
<name>A0A0G3EK30_9BURK</name>
<dbReference type="PROSITE" id="PS00688">
    <property type="entry name" value="SIGMA54_INTERACT_3"/>
    <property type="match status" value="1"/>
</dbReference>
<keyword evidence="11" id="KW-1185">Reference proteome</keyword>
<dbReference type="Gene3D" id="1.10.8.60">
    <property type="match status" value="1"/>
</dbReference>
<keyword evidence="6" id="KW-0804">Transcription</keyword>
<dbReference type="InterPro" id="IPR058031">
    <property type="entry name" value="AAA_lid_NorR"/>
</dbReference>
<dbReference type="CDD" id="cd17549">
    <property type="entry name" value="REC_DctD-like"/>
    <property type="match status" value="1"/>
</dbReference>
<evidence type="ECO:0000313" key="11">
    <source>
        <dbReference type="Proteomes" id="UP000036700"/>
    </source>
</evidence>
<dbReference type="PATRIC" id="fig|445709.3.peg.594"/>
<evidence type="ECO:0000256" key="3">
    <source>
        <dbReference type="ARBA" id="ARBA00022840"/>
    </source>
</evidence>
<dbReference type="InterPro" id="IPR011006">
    <property type="entry name" value="CheY-like_superfamily"/>
</dbReference>
<evidence type="ECO:0000256" key="4">
    <source>
        <dbReference type="ARBA" id="ARBA00023012"/>
    </source>
</evidence>
<dbReference type="InterPro" id="IPR002197">
    <property type="entry name" value="HTH_Fis"/>
</dbReference>
<dbReference type="SUPFAM" id="SSF52172">
    <property type="entry name" value="CheY-like"/>
    <property type="match status" value="1"/>
</dbReference>
<dbReference type="OrthoDB" id="9761705at2"/>
<dbReference type="GO" id="GO:0006355">
    <property type="term" value="P:regulation of DNA-templated transcription"/>
    <property type="evidence" value="ECO:0007669"/>
    <property type="project" value="InterPro"/>
</dbReference>
<dbReference type="SUPFAM" id="SSF52540">
    <property type="entry name" value="P-loop containing nucleoside triphosphate hydrolases"/>
    <property type="match status" value="1"/>
</dbReference>
<evidence type="ECO:0000313" key="10">
    <source>
        <dbReference type="EMBL" id="AKJ67305.1"/>
    </source>
</evidence>
<dbReference type="InterPro" id="IPR009057">
    <property type="entry name" value="Homeodomain-like_sf"/>
</dbReference>
<dbReference type="PROSITE" id="PS50110">
    <property type="entry name" value="RESPONSE_REGULATORY"/>
    <property type="match status" value="1"/>
</dbReference>
<dbReference type="PANTHER" id="PTHR32071:SF57">
    <property type="entry name" value="C4-DICARBOXYLATE TRANSPORT TRANSCRIPTIONAL REGULATORY PROTEIN DCTD"/>
    <property type="match status" value="1"/>
</dbReference>
<evidence type="ECO:0000256" key="5">
    <source>
        <dbReference type="ARBA" id="ARBA00023015"/>
    </source>
</evidence>
<dbReference type="Pfam" id="PF00158">
    <property type="entry name" value="Sigma54_activat"/>
    <property type="match status" value="1"/>
</dbReference>
<dbReference type="SUPFAM" id="SSF46689">
    <property type="entry name" value="Homeodomain-like"/>
    <property type="match status" value="1"/>
</dbReference>
<dbReference type="InterPro" id="IPR003593">
    <property type="entry name" value="AAA+_ATPase"/>
</dbReference>
<keyword evidence="2" id="KW-0547">Nucleotide-binding</keyword>
<dbReference type="Pfam" id="PF00072">
    <property type="entry name" value="Response_reg"/>
    <property type="match status" value="1"/>
</dbReference>
<dbReference type="InterPro" id="IPR025662">
    <property type="entry name" value="Sigma_54_int_dom_ATP-bd_1"/>
</dbReference>
<feature type="domain" description="Sigma-54 factor interaction" evidence="8">
    <location>
        <begin position="146"/>
        <end position="375"/>
    </location>
</feature>
<dbReference type="SMART" id="SM00382">
    <property type="entry name" value="AAA"/>
    <property type="match status" value="1"/>
</dbReference>
<keyword evidence="3" id="KW-0067">ATP-binding</keyword>
<dbReference type="GO" id="GO:0005524">
    <property type="term" value="F:ATP binding"/>
    <property type="evidence" value="ECO:0007669"/>
    <property type="project" value="UniProtKB-KW"/>
</dbReference>
<evidence type="ECO:0000256" key="2">
    <source>
        <dbReference type="ARBA" id="ARBA00022741"/>
    </source>
</evidence>
<dbReference type="Gene3D" id="3.40.50.300">
    <property type="entry name" value="P-loop containing nucleotide triphosphate hydrolases"/>
    <property type="match status" value="1"/>
</dbReference>
<dbReference type="KEGG" id="ptx:ABW99_02740"/>
<dbReference type="FunFam" id="3.40.50.2300:FF:000018">
    <property type="entry name" value="DNA-binding transcriptional regulator NtrC"/>
    <property type="match status" value="1"/>
</dbReference>
<dbReference type="Gene3D" id="1.10.10.60">
    <property type="entry name" value="Homeodomain-like"/>
    <property type="match status" value="1"/>
</dbReference>
<dbReference type="InterPro" id="IPR027417">
    <property type="entry name" value="P-loop_NTPase"/>
</dbReference>
<proteinExistence type="predicted"/>
<accession>A0A0G3EK30</accession>
<keyword evidence="1 7" id="KW-0597">Phosphoprotein</keyword>
<feature type="domain" description="Response regulatory" evidence="9">
    <location>
        <begin position="6"/>
        <end position="120"/>
    </location>
</feature>
<dbReference type="RefSeq" id="WP_047212841.1">
    <property type="nucleotide sequence ID" value="NZ_CP011568.3"/>
</dbReference>
<dbReference type="InterPro" id="IPR025944">
    <property type="entry name" value="Sigma_54_int_dom_CS"/>
</dbReference>
<dbReference type="Pfam" id="PF25601">
    <property type="entry name" value="AAA_lid_14"/>
    <property type="match status" value="1"/>
</dbReference>
<keyword evidence="4" id="KW-0902">Two-component regulatory system</keyword>
<dbReference type="PANTHER" id="PTHR32071">
    <property type="entry name" value="TRANSCRIPTIONAL REGULATORY PROTEIN"/>
    <property type="match status" value="1"/>
</dbReference>
<dbReference type="GO" id="GO:0043565">
    <property type="term" value="F:sequence-specific DNA binding"/>
    <property type="evidence" value="ECO:0007669"/>
    <property type="project" value="InterPro"/>
</dbReference>
<dbReference type="AlphaFoldDB" id="A0A0G3EK30"/>